<dbReference type="EMBL" id="JANIDY010000003">
    <property type="protein sequence ID" value="MCX5618306.1"/>
    <property type="molecule type" value="Genomic_DNA"/>
</dbReference>
<dbReference type="Proteomes" id="UP001165576">
    <property type="component" value="Unassembled WGS sequence"/>
</dbReference>
<dbReference type="RefSeq" id="WP_266116821.1">
    <property type="nucleotide sequence ID" value="NZ_JANIDY010000003.1"/>
</dbReference>
<accession>A0ABT3WGV4</accession>
<sequence length="285" mass="29243">MAIPTIPGVQQHQYPVSVPSQGAEDLNKLFSTSFASLVSASGSGDDGTGFSISPSDLSGGPIQFRMGDDLSSDSQPTVLGGQDTISAAGDGRNGAQLSLGGTLSFLGGVGSSTRAVGDNATIFGTPNSVYHYAQQGTSGQSVFTTDHQSNALHPDNILFDASNSHQSLQAFAGIGDTIRGGTASDTISVHNTVDGANAGATLSGGSGSSNLFQFLNNKGGHYTITDFGKAAGNKVGLKATDDQIGQMLDHQTVTGGNTTVDLPNDQGQITFLDQQQLHPKDFQKF</sequence>
<proteinExistence type="predicted"/>
<name>A0ABT3WGV4_9PROT</name>
<reference evidence="1" key="1">
    <citation type="submission" date="2022-07" db="EMBL/GenBank/DDBJ databases">
        <title>Bombella genomes.</title>
        <authorList>
            <person name="Harer L."/>
            <person name="Styblova S."/>
            <person name="Ehrmann M."/>
        </authorList>
    </citation>
    <scope>NUCLEOTIDE SEQUENCE</scope>
    <source>
        <strain evidence="1">TMW 2.2543</strain>
    </source>
</reference>
<evidence type="ECO:0000313" key="2">
    <source>
        <dbReference type="Proteomes" id="UP001165576"/>
    </source>
</evidence>
<organism evidence="1 2">
    <name type="scientific">Bombella pluederhausensis</name>
    <dbReference type="NCBI Taxonomy" id="2967336"/>
    <lineage>
        <taxon>Bacteria</taxon>
        <taxon>Pseudomonadati</taxon>
        <taxon>Pseudomonadota</taxon>
        <taxon>Alphaproteobacteria</taxon>
        <taxon>Acetobacterales</taxon>
        <taxon>Acetobacteraceae</taxon>
        <taxon>Bombella</taxon>
    </lineage>
</organism>
<evidence type="ECO:0000313" key="1">
    <source>
        <dbReference type="EMBL" id="MCX5618306.1"/>
    </source>
</evidence>
<keyword evidence="2" id="KW-1185">Reference proteome</keyword>
<gene>
    <name evidence="1" type="ORF">NQF86_06455</name>
</gene>
<protein>
    <submittedName>
        <fullName evidence="1">Uncharacterized protein</fullName>
    </submittedName>
</protein>
<comment type="caution">
    <text evidence="1">The sequence shown here is derived from an EMBL/GenBank/DDBJ whole genome shotgun (WGS) entry which is preliminary data.</text>
</comment>